<dbReference type="EMBL" id="FPBO01000003">
    <property type="protein sequence ID" value="SFU46580.1"/>
    <property type="molecule type" value="Genomic_DNA"/>
</dbReference>
<evidence type="ECO:0000256" key="1">
    <source>
        <dbReference type="SAM" id="Phobius"/>
    </source>
</evidence>
<gene>
    <name evidence="3" type="ORF">SAMN05216552_1003255</name>
</gene>
<protein>
    <submittedName>
        <fullName evidence="3">Peptidoglycan/LPS O-acetylase OafA/YrhL, contains acyltransferase and SGNH-hydrolase domains</fullName>
    </submittedName>
</protein>
<feature type="transmembrane region" description="Helical" evidence="1">
    <location>
        <begin position="322"/>
        <end position="344"/>
    </location>
</feature>
<keyword evidence="4" id="KW-1185">Reference proteome</keyword>
<keyword evidence="3" id="KW-0378">Hydrolase</keyword>
<dbReference type="RefSeq" id="WP_093554210.1">
    <property type="nucleotide sequence ID" value="NZ_FPBO01000003.1"/>
</dbReference>
<feature type="transmembrane region" description="Helical" evidence="1">
    <location>
        <begin position="9"/>
        <end position="26"/>
    </location>
</feature>
<feature type="transmembrane region" description="Helical" evidence="1">
    <location>
        <begin position="209"/>
        <end position="228"/>
    </location>
</feature>
<dbReference type="STRING" id="1035707.SAMN05216552_1003255"/>
<keyword evidence="3" id="KW-0012">Acyltransferase</keyword>
<organism evidence="3 4">
    <name type="scientific">Pseudoduganella namucuonensis</name>
    <dbReference type="NCBI Taxonomy" id="1035707"/>
    <lineage>
        <taxon>Bacteria</taxon>
        <taxon>Pseudomonadati</taxon>
        <taxon>Pseudomonadota</taxon>
        <taxon>Betaproteobacteria</taxon>
        <taxon>Burkholderiales</taxon>
        <taxon>Oxalobacteraceae</taxon>
        <taxon>Telluria group</taxon>
        <taxon>Pseudoduganella</taxon>
    </lineage>
</organism>
<keyword evidence="1" id="KW-0812">Transmembrane</keyword>
<evidence type="ECO:0000313" key="3">
    <source>
        <dbReference type="EMBL" id="SFU46580.1"/>
    </source>
</evidence>
<dbReference type="AlphaFoldDB" id="A0A1I7GDR1"/>
<dbReference type="OrthoDB" id="9796461at2"/>
<feature type="transmembrane region" description="Helical" evidence="1">
    <location>
        <begin position="171"/>
        <end position="197"/>
    </location>
</feature>
<feature type="transmembrane region" description="Helical" evidence="1">
    <location>
        <begin position="80"/>
        <end position="102"/>
    </location>
</feature>
<name>A0A1I7GDR1_9BURK</name>
<dbReference type="GO" id="GO:0016787">
    <property type="term" value="F:hydrolase activity"/>
    <property type="evidence" value="ECO:0007669"/>
    <property type="project" value="UniProtKB-KW"/>
</dbReference>
<dbReference type="Proteomes" id="UP000199391">
    <property type="component" value="Unassembled WGS sequence"/>
</dbReference>
<keyword evidence="1" id="KW-1133">Transmembrane helix</keyword>
<dbReference type="GO" id="GO:0016747">
    <property type="term" value="F:acyltransferase activity, transferring groups other than amino-acyl groups"/>
    <property type="evidence" value="ECO:0007669"/>
    <property type="project" value="InterPro"/>
</dbReference>
<keyword evidence="1" id="KW-0472">Membrane</keyword>
<feature type="transmembrane region" description="Helical" evidence="1">
    <location>
        <begin position="258"/>
        <end position="279"/>
    </location>
</feature>
<feature type="transmembrane region" description="Helical" evidence="1">
    <location>
        <begin position="291"/>
        <end position="310"/>
    </location>
</feature>
<reference evidence="4" key="1">
    <citation type="submission" date="2016-10" db="EMBL/GenBank/DDBJ databases">
        <authorList>
            <person name="Varghese N."/>
            <person name="Submissions S."/>
        </authorList>
    </citation>
    <scope>NUCLEOTIDE SEQUENCE [LARGE SCALE GENOMIC DNA]</scope>
    <source>
        <strain evidence="4">CGMCC 1.11014</strain>
    </source>
</reference>
<dbReference type="InterPro" id="IPR050879">
    <property type="entry name" value="Acyltransferase_3"/>
</dbReference>
<dbReference type="InterPro" id="IPR002656">
    <property type="entry name" value="Acyl_transf_3_dom"/>
</dbReference>
<dbReference type="Pfam" id="PF01757">
    <property type="entry name" value="Acyl_transf_3"/>
    <property type="match status" value="1"/>
</dbReference>
<accession>A0A1I7GDR1</accession>
<proteinExistence type="predicted"/>
<feature type="transmembrane region" description="Helical" evidence="1">
    <location>
        <begin position="144"/>
        <end position="165"/>
    </location>
</feature>
<evidence type="ECO:0000313" key="4">
    <source>
        <dbReference type="Proteomes" id="UP000199391"/>
    </source>
</evidence>
<keyword evidence="3" id="KW-0808">Transferase</keyword>
<dbReference type="PANTHER" id="PTHR23028">
    <property type="entry name" value="ACETYLTRANSFERASE"/>
    <property type="match status" value="1"/>
</dbReference>
<sequence>MSKPDMTPALYLNLLRFLAAFAVYIYHAGHFAGVRVPFFGNFGSHAVIVFFVLSGLVIAYSTGSKHQDGVDFAIARLARLWSVVLPALLLTLVLDTVGQIIAPAAYTPMQPYSAFKWAASIVANSLFLNQIWSLSIWPGTNGPFWSLSYEFWYYALFGAACYFRGWKRVAVVGAAAAIAGPKILVAMPIWLLGVLLYRHLKPQSAGAGSAGWAIWALSLVAAVCYTLLGAHDTLTAVFPRLSAWATSTWAVNFVPESYAIGLIVSAHILGFAWASTRLPAPSKALSNRVRIIADTSFGLYLFHYPALYFTKALMWCAEITEGLLYVEVVYALPFAMSTVLALYCEKLKRSFTGYLNAGARRMGWMPRQALGV</sequence>
<feature type="transmembrane region" description="Helical" evidence="1">
    <location>
        <begin position="38"/>
        <end position="60"/>
    </location>
</feature>
<evidence type="ECO:0000259" key="2">
    <source>
        <dbReference type="Pfam" id="PF01757"/>
    </source>
</evidence>
<feature type="domain" description="Acyltransferase 3" evidence="2">
    <location>
        <begin position="11"/>
        <end position="325"/>
    </location>
</feature>